<keyword evidence="3" id="KW-1185">Reference proteome</keyword>
<dbReference type="Proteomes" id="UP001085076">
    <property type="component" value="Miscellaneous, Linkage group lg09"/>
</dbReference>
<evidence type="ECO:0000313" key="3">
    <source>
        <dbReference type="Proteomes" id="UP001085076"/>
    </source>
</evidence>
<reference evidence="2" key="2">
    <citation type="journal article" date="2022" name="Hortic Res">
        <title>The genome of Dioscorea zingiberensis sheds light on the biosynthesis, origin and evolution of the medicinally important diosgenin saponins.</title>
        <authorList>
            <person name="Li Y."/>
            <person name="Tan C."/>
            <person name="Li Z."/>
            <person name="Guo J."/>
            <person name="Li S."/>
            <person name="Chen X."/>
            <person name="Wang C."/>
            <person name="Dai X."/>
            <person name="Yang H."/>
            <person name="Song W."/>
            <person name="Hou L."/>
            <person name="Xu J."/>
            <person name="Tong Z."/>
            <person name="Xu A."/>
            <person name="Yuan X."/>
            <person name="Wang W."/>
            <person name="Yang Q."/>
            <person name="Chen L."/>
            <person name="Sun Z."/>
            <person name="Wang K."/>
            <person name="Pan B."/>
            <person name="Chen J."/>
            <person name="Bao Y."/>
            <person name="Liu F."/>
            <person name="Qi X."/>
            <person name="Gang D.R."/>
            <person name="Wen J."/>
            <person name="Li J."/>
        </authorList>
    </citation>
    <scope>NUCLEOTIDE SEQUENCE</scope>
    <source>
        <strain evidence="2">Dzin_1.0</strain>
    </source>
</reference>
<dbReference type="EMBL" id="JAGGNH010000009">
    <property type="protein sequence ID" value="KAJ0963014.1"/>
    <property type="molecule type" value="Genomic_DNA"/>
</dbReference>
<accession>A0A9D5BYG9</accession>
<comment type="caution">
    <text evidence="2">The sequence shown here is derived from an EMBL/GenBank/DDBJ whole genome shotgun (WGS) entry which is preliminary data.</text>
</comment>
<name>A0A9D5BYG9_9LILI</name>
<gene>
    <name evidence="2" type="ORF">J5N97_028136</name>
</gene>
<feature type="compositionally biased region" description="Polar residues" evidence="1">
    <location>
        <begin position="52"/>
        <end position="63"/>
    </location>
</feature>
<evidence type="ECO:0000313" key="2">
    <source>
        <dbReference type="EMBL" id="KAJ0963014.1"/>
    </source>
</evidence>
<dbReference type="AlphaFoldDB" id="A0A9D5BYG9"/>
<evidence type="ECO:0000256" key="1">
    <source>
        <dbReference type="SAM" id="MobiDB-lite"/>
    </source>
</evidence>
<proteinExistence type="predicted"/>
<feature type="region of interest" description="Disordered" evidence="1">
    <location>
        <begin position="52"/>
        <end position="96"/>
    </location>
</feature>
<protein>
    <submittedName>
        <fullName evidence="2">Uncharacterized protein</fullName>
    </submittedName>
</protein>
<sequence>MRLYRQVARAPATPLSNLQPCTSEQLLRRHFSLHAILLLQCSPLFSFLSSGKTSTLANNSTSSRKGKEKAKASQPLPNDPASPKLLLDSGDRQESR</sequence>
<organism evidence="2 3">
    <name type="scientific">Dioscorea zingiberensis</name>
    <dbReference type="NCBI Taxonomy" id="325984"/>
    <lineage>
        <taxon>Eukaryota</taxon>
        <taxon>Viridiplantae</taxon>
        <taxon>Streptophyta</taxon>
        <taxon>Embryophyta</taxon>
        <taxon>Tracheophyta</taxon>
        <taxon>Spermatophyta</taxon>
        <taxon>Magnoliopsida</taxon>
        <taxon>Liliopsida</taxon>
        <taxon>Dioscoreales</taxon>
        <taxon>Dioscoreaceae</taxon>
        <taxon>Dioscorea</taxon>
    </lineage>
</organism>
<reference evidence="2" key="1">
    <citation type="submission" date="2021-03" db="EMBL/GenBank/DDBJ databases">
        <authorList>
            <person name="Li Z."/>
            <person name="Yang C."/>
        </authorList>
    </citation>
    <scope>NUCLEOTIDE SEQUENCE</scope>
    <source>
        <strain evidence="2">Dzin_1.0</strain>
        <tissue evidence="2">Leaf</tissue>
    </source>
</reference>